<dbReference type="PANTHER" id="PTHR31920">
    <property type="entry name" value="B3 DOMAIN-CONTAINING"/>
    <property type="match status" value="1"/>
</dbReference>
<dbReference type="InterPro" id="IPR050655">
    <property type="entry name" value="Plant_B3_domain"/>
</dbReference>
<dbReference type="GO" id="GO:0004523">
    <property type="term" value="F:RNA-DNA hybrid ribonuclease activity"/>
    <property type="evidence" value="ECO:0007669"/>
    <property type="project" value="InterPro"/>
</dbReference>
<dbReference type="Gene3D" id="3.30.420.10">
    <property type="entry name" value="Ribonuclease H-like superfamily/Ribonuclease H"/>
    <property type="match status" value="1"/>
</dbReference>
<reference evidence="7" key="1">
    <citation type="journal article" date="2017" name="Nature">
        <title>The genome of Chenopodium quinoa.</title>
        <authorList>
            <person name="Jarvis D.E."/>
            <person name="Ho Y.S."/>
            <person name="Lightfoot D.J."/>
            <person name="Schmoeckel S.M."/>
            <person name="Li B."/>
            <person name="Borm T.J.A."/>
            <person name="Ohyanagi H."/>
            <person name="Mineta K."/>
            <person name="Michell C.T."/>
            <person name="Saber N."/>
            <person name="Kharbatia N.M."/>
            <person name="Rupper R.R."/>
            <person name="Sharp A.R."/>
            <person name="Dally N."/>
            <person name="Boughton B.A."/>
            <person name="Woo Y.H."/>
            <person name="Gao G."/>
            <person name="Schijlen E.G.W.M."/>
            <person name="Guo X."/>
            <person name="Momin A.A."/>
            <person name="Negrao S."/>
            <person name="Al-Babili S."/>
            <person name="Gehring C."/>
            <person name="Roessner U."/>
            <person name="Jung C."/>
            <person name="Murphy K."/>
            <person name="Arold S.T."/>
            <person name="Gojobori T."/>
            <person name="van der Linden C.G."/>
            <person name="van Loo E.N."/>
            <person name="Jellen E.N."/>
            <person name="Maughan P.J."/>
            <person name="Tester M."/>
        </authorList>
    </citation>
    <scope>NUCLEOTIDE SEQUENCE [LARGE SCALE GENOMIC DNA]</scope>
    <source>
        <strain evidence="7">cv. PI 614886</strain>
    </source>
</reference>
<keyword evidence="3" id="KW-0238">DNA-binding</keyword>
<evidence type="ECO:0000259" key="6">
    <source>
        <dbReference type="PROSITE" id="PS50863"/>
    </source>
</evidence>
<dbReference type="InterPro" id="IPR036397">
    <property type="entry name" value="RNaseH_sf"/>
</dbReference>
<name>A0A803LLS6_CHEQI</name>
<dbReference type="InterPro" id="IPR044730">
    <property type="entry name" value="RNase_H-like_dom_plant"/>
</dbReference>
<reference evidence="7" key="2">
    <citation type="submission" date="2021-03" db="UniProtKB">
        <authorList>
            <consortium name="EnsemblPlants"/>
        </authorList>
    </citation>
    <scope>IDENTIFICATION</scope>
</reference>
<dbReference type="SUPFAM" id="SSF101936">
    <property type="entry name" value="DNA-binding pseudobarrel domain"/>
    <property type="match status" value="1"/>
</dbReference>
<feature type="domain" description="TF-B3" evidence="6">
    <location>
        <begin position="102"/>
        <end position="157"/>
    </location>
</feature>
<keyword evidence="5" id="KW-0539">Nucleus</keyword>
<evidence type="ECO:0000313" key="8">
    <source>
        <dbReference type="Proteomes" id="UP000596660"/>
    </source>
</evidence>
<dbReference type="AlphaFoldDB" id="A0A803LLS6"/>
<dbReference type="PANTHER" id="PTHR31920:SF145">
    <property type="entry name" value="B3 DOMAIN-CONTAINING PROTEIN REM20-LIKE ISOFORM X1"/>
    <property type="match status" value="1"/>
</dbReference>
<dbReference type="InterPro" id="IPR012337">
    <property type="entry name" value="RNaseH-like_sf"/>
</dbReference>
<keyword evidence="2" id="KW-0805">Transcription regulation</keyword>
<dbReference type="InterPro" id="IPR026960">
    <property type="entry name" value="RVT-Znf"/>
</dbReference>
<sequence length="467" mass="53120">MRPRKVGELALFWAKGVCEERSLLSISTDGAWKMNKGGRSSAGIGWVIMKEHIEIVRGGKAVMAHSPLHSEMLAIKEGLLQAQELTRSIEVCTDSMEARKCLQHPNDAPWEVRRLAQDINKDGWEKFVSDHGIEVNDILVFCYTGDSSFKVSVFDGENCCEREGSHFASNTSSSSQNVTCSSSLHFKRAGDNNGLVRKIIKLSLSTSLVFGGGEPGQDYITLLQTIPKKWAIEHMVHGPQDVKLQVGDRSWIVGYRLNKSRNKDGRGMHWINKDTIQLPKGSGGLGVRSMSSLNRARSFDEATLIASMELREQELDDLMYWLGHKSGRYTVKSGYAFIKRSMVMDNSHHYSDFLKTLWLLEFMPKWKLFMWKLLCNDIATKRNLGRRGLQTNTCYDLCSDSEEDLQHIFRFCSTARNVWRGGILGIHLEANGDQSFIEWFLYYIRLFISQDGRHGHRVPLSSFYYLV</sequence>
<dbReference type="Gramene" id="AUR62014923-RA">
    <property type="protein sequence ID" value="AUR62014923-RA:cds"/>
    <property type="gene ID" value="AUR62014923"/>
</dbReference>
<keyword evidence="8" id="KW-1185">Reference proteome</keyword>
<protein>
    <recommendedName>
        <fullName evidence="6">TF-B3 domain-containing protein</fullName>
    </recommendedName>
</protein>
<dbReference type="PROSITE" id="PS50863">
    <property type="entry name" value="B3"/>
    <property type="match status" value="1"/>
</dbReference>
<evidence type="ECO:0000313" key="7">
    <source>
        <dbReference type="EnsemblPlants" id="AUR62014923-RA:cds"/>
    </source>
</evidence>
<dbReference type="GO" id="GO:0003677">
    <property type="term" value="F:DNA binding"/>
    <property type="evidence" value="ECO:0007669"/>
    <property type="project" value="UniProtKB-KW"/>
</dbReference>
<evidence type="ECO:0000256" key="5">
    <source>
        <dbReference type="ARBA" id="ARBA00023242"/>
    </source>
</evidence>
<dbReference type="InterPro" id="IPR003340">
    <property type="entry name" value="B3_DNA-bd"/>
</dbReference>
<proteinExistence type="predicted"/>
<organism evidence="7 8">
    <name type="scientific">Chenopodium quinoa</name>
    <name type="common">Quinoa</name>
    <dbReference type="NCBI Taxonomy" id="63459"/>
    <lineage>
        <taxon>Eukaryota</taxon>
        <taxon>Viridiplantae</taxon>
        <taxon>Streptophyta</taxon>
        <taxon>Embryophyta</taxon>
        <taxon>Tracheophyta</taxon>
        <taxon>Spermatophyta</taxon>
        <taxon>Magnoliopsida</taxon>
        <taxon>eudicotyledons</taxon>
        <taxon>Gunneridae</taxon>
        <taxon>Pentapetalae</taxon>
        <taxon>Caryophyllales</taxon>
        <taxon>Chenopodiaceae</taxon>
        <taxon>Chenopodioideae</taxon>
        <taxon>Atripliceae</taxon>
        <taxon>Chenopodium</taxon>
    </lineage>
</organism>
<evidence type="ECO:0000256" key="1">
    <source>
        <dbReference type="ARBA" id="ARBA00004123"/>
    </source>
</evidence>
<evidence type="ECO:0000256" key="2">
    <source>
        <dbReference type="ARBA" id="ARBA00023015"/>
    </source>
</evidence>
<comment type="subcellular location">
    <subcellularLocation>
        <location evidence="1">Nucleus</location>
    </subcellularLocation>
</comment>
<evidence type="ECO:0000256" key="4">
    <source>
        <dbReference type="ARBA" id="ARBA00023163"/>
    </source>
</evidence>
<dbReference type="CDD" id="cd06222">
    <property type="entry name" value="RNase_H_like"/>
    <property type="match status" value="1"/>
</dbReference>
<dbReference type="GO" id="GO:0005634">
    <property type="term" value="C:nucleus"/>
    <property type="evidence" value="ECO:0007669"/>
    <property type="project" value="UniProtKB-SubCell"/>
</dbReference>
<dbReference type="EnsemblPlants" id="AUR62014923-RA">
    <property type="protein sequence ID" value="AUR62014923-RA:cds"/>
    <property type="gene ID" value="AUR62014923"/>
</dbReference>
<keyword evidence="4" id="KW-0804">Transcription</keyword>
<evidence type="ECO:0000256" key="3">
    <source>
        <dbReference type="ARBA" id="ARBA00023125"/>
    </source>
</evidence>
<accession>A0A803LLS6</accession>
<dbReference type="Proteomes" id="UP000596660">
    <property type="component" value="Unplaced"/>
</dbReference>
<dbReference type="SUPFAM" id="SSF53098">
    <property type="entry name" value="Ribonuclease H-like"/>
    <property type="match status" value="1"/>
</dbReference>
<dbReference type="InterPro" id="IPR015300">
    <property type="entry name" value="DNA-bd_pseudobarrel_sf"/>
</dbReference>
<dbReference type="Pfam" id="PF02362">
    <property type="entry name" value="B3"/>
    <property type="match status" value="1"/>
</dbReference>
<dbReference type="Pfam" id="PF13966">
    <property type="entry name" value="zf-RVT"/>
    <property type="match status" value="1"/>
</dbReference>